<comment type="similarity">
    <text evidence="2">Belongs to the SusD family.</text>
</comment>
<evidence type="ECO:0000313" key="9">
    <source>
        <dbReference type="EMBL" id="ATA81832.1"/>
    </source>
</evidence>
<dbReference type="InterPro" id="IPR012944">
    <property type="entry name" value="SusD_RagB_dom"/>
</dbReference>
<gene>
    <name evidence="9" type="ORF">CGC53_05450</name>
</gene>
<proteinExistence type="inferred from homology"/>
<evidence type="ECO:0000256" key="5">
    <source>
        <dbReference type="ARBA" id="ARBA00023237"/>
    </source>
</evidence>
<name>A0A250F9M8_9FLAO</name>
<evidence type="ECO:0000256" key="4">
    <source>
        <dbReference type="ARBA" id="ARBA00023136"/>
    </source>
</evidence>
<keyword evidence="3 6" id="KW-0732">Signal</keyword>
<evidence type="ECO:0000256" key="2">
    <source>
        <dbReference type="ARBA" id="ARBA00006275"/>
    </source>
</evidence>
<evidence type="ECO:0000256" key="1">
    <source>
        <dbReference type="ARBA" id="ARBA00004442"/>
    </source>
</evidence>
<dbReference type="SUPFAM" id="SSF48452">
    <property type="entry name" value="TPR-like"/>
    <property type="match status" value="1"/>
</dbReference>
<keyword evidence="4" id="KW-0472">Membrane</keyword>
<dbReference type="Pfam" id="PF14322">
    <property type="entry name" value="SusD-like_3"/>
    <property type="match status" value="1"/>
</dbReference>
<dbReference type="InterPro" id="IPR033985">
    <property type="entry name" value="SusD-like_N"/>
</dbReference>
<dbReference type="InterPro" id="IPR011990">
    <property type="entry name" value="TPR-like_helical_dom_sf"/>
</dbReference>
<reference evidence="10" key="1">
    <citation type="submission" date="2017-06" db="EMBL/GenBank/DDBJ databases">
        <title>Capnocytophaga spp. assemblies.</title>
        <authorList>
            <person name="Gulvik C.A."/>
        </authorList>
    </citation>
    <scope>NUCLEOTIDE SEQUENCE [LARGE SCALE GENOMIC DNA]</scope>
    <source>
        <strain evidence="10">H6253</strain>
    </source>
</reference>
<dbReference type="Pfam" id="PF07980">
    <property type="entry name" value="SusD_RagB"/>
    <property type="match status" value="1"/>
</dbReference>
<keyword evidence="5" id="KW-0998">Cell outer membrane</keyword>
<protein>
    <submittedName>
        <fullName evidence="9">RagB/SusD family nutrient uptake outer membrane protein</fullName>
    </submittedName>
</protein>
<dbReference type="KEGG" id="clk:CGC53_05450"/>
<feature type="domain" description="SusD-like N-terminal" evidence="8">
    <location>
        <begin position="101"/>
        <end position="212"/>
    </location>
</feature>
<accession>A0A250F9M8</accession>
<evidence type="ECO:0000256" key="3">
    <source>
        <dbReference type="ARBA" id="ARBA00022729"/>
    </source>
</evidence>
<dbReference type="Gene3D" id="1.25.40.390">
    <property type="match status" value="1"/>
</dbReference>
<feature type="domain" description="RagB/SusD" evidence="7">
    <location>
        <begin position="287"/>
        <end position="565"/>
    </location>
</feature>
<dbReference type="GO" id="GO:0009279">
    <property type="term" value="C:cell outer membrane"/>
    <property type="evidence" value="ECO:0007669"/>
    <property type="project" value="UniProtKB-SubCell"/>
</dbReference>
<keyword evidence="10" id="KW-1185">Reference proteome</keyword>
<evidence type="ECO:0000313" key="10">
    <source>
        <dbReference type="Proteomes" id="UP000217276"/>
    </source>
</evidence>
<sequence length="565" mass="63546">MKNLYKHIVFAGILLASLSQTACKNDDFLDKYPPDSFNEKGYFNTDNDLKIFANRFYGSLPVQILIYNDGDSDNMVPRNVNTFLAGNYTVPASGGGWSTGDWNGIYNCNFFLDNYSRSTGLHKEQFAAEVRFFRALYYWDKVKTFGDVPLVLTKVNDASPIIYGPRVAHKQVMEKVLEDLDFAVQHLPAKASAEAGRLHKDAALALKSRIALWEGTFRKYHGLGDETSWLQAAADASQALINSGRYRVYSTGNPTKDYRNLFIQKDLSTNSEAIMARTYIQGIGTHGYTRTAGENSTGCSKDFMENYLFTDGKPISGTSFTYDDSTPAGEAANRDPRYAQTVATPGFVWTENPDPTRQQVVTLPAVGSGQTSSGYWFIKGRSSDPEQWIAQQSDLDLFIFRYAEILLNYAEAKYELGTLSQGDLDISINKLRDRVGMPHLTTTVSADANADNYGYTVTPLLYEIRRERRIELIGEGFRFDDIVRWKAGKLIENPKTIRGMKLTPALKALYPARSGVANLPVDSDNYLIMYPSLPLTGRVWNDKQYLYPLPTDQLQLVKYRQNPGW</sequence>
<feature type="chain" id="PRO_5012151305" evidence="6">
    <location>
        <begin position="22"/>
        <end position="565"/>
    </location>
</feature>
<dbReference type="RefSeq" id="WP_095913914.1">
    <property type="nucleotide sequence ID" value="NZ_CP022384.1"/>
</dbReference>
<dbReference type="Proteomes" id="UP000217276">
    <property type="component" value="Chromosome"/>
</dbReference>
<evidence type="ECO:0000259" key="8">
    <source>
        <dbReference type="Pfam" id="PF14322"/>
    </source>
</evidence>
<comment type="subcellular location">
    <subcellularLocation>
        <location evidence="1">Cell outer membrane</location>
    </subcellularLocation>
</comment>
<evidence type="ECO:0000259" key="7">
    <source>
        <dbReference type="Pfam" id="PF07980"/>
    </source>
</evidence>
<organism evidence="9 10">
    <name type="scientific">Capnocytophaga leadbetteri</name>
    <dbReference type="NCBI Taxonomy" id="327575"/>
    <lineage>
        <taxon>Bacteria</taxon>
        <taxon>Pseudomonadati</taxon>
        <taxon>Bacteroidota</taxon>
        <taxon>Flavobacteriia</taxon>
        <taxon>Flavobacteriales</taxon>
        <taxon>Flavobacteriaceae</taxon>
        <taxon>Capnocytophaga</taxon>
    </lineage>
</organism>
<feature type="signal peptide" evidence="6">
    <location>
        <begin position="1"/>
        <end position="21"/>
    </location>
</feature>
<dbReference type="AlphaFoldDB" id="A0A250F9M8"/>
<dbReference type="EMBL" id="CP022384">
    <property type="protein sequence ID" value="ATA81832.1"/>
    <property type="molecule type" value="Genomic_DNA"/>
</dbReference>
<evidence type="ECO:0000256" key="6">
    <source>
        <dbReference type="SAM" id="SignalP"/>
    </source>
</evidence>